<organism evidence="1 2">
    <name type="scientific">Thalassospira profundimaris</name>
    <dbReference type="NCBI Taxonomy" id="502049"/>
    <lineage>
        <taxon>Bacteria</taxon>
        <taxon>Pseudomonadati</taxon>
        <taxon>Pseudomonadota</taxon>
        <taxon>Alphaproteobacteria</taxon>
        <taxon>Rhodospirillales</taxon>
        <taxon>Thalassospiraceae</taxon>
        <taxon>Thalassospira</taxon>
    </lineage>
</organism>
<dbReference type="Pfam" id="PF11294">
    <property type="entry name" value="DUF3095"/>
    <property type="match status" value="1"/>
</dbReference>
<name>A0A367VAK4_9PROT</name>
<dbReference type="AlphaFoldDB" id="A0A367VAK4"/>
<evidence type="ECO:0000313" key="1">
    <source>
        <dbReference type="EMBL" id="RCK21501.1"/>
    </source>
</evidence>
<dbReference type="EMBL" id="JPWB01000005">
    <property type="protein sequence ID" value="RCK21501.1"/>
    <property type="molecule type" value="Genomic_DNA"/>
</dbReference>
<reference evidence="1 2" key="1">
    <citation type="submission" date="2014-07" db="EMBL/GenBank/DDBJ databases">
        <title>Draft genome sequence of Thalassospira profundimaris R8-17.</title>
        <authorList>
            <person name="Lai Q."/>
            <person name="Shao Z."/>
        </authorList>
    </citation>
    <scope>NUCLEOTIDE SEQUENCE [LARGE SCALE GENOMIC DNA]</scope>
    <source>
        <strain evidence="1 2">R8-17</strain>
    </source>
</reference>
<dbReference type="Proteomes" id="UP000253061">
    <property type="component" value="Unassembled WGS sequence"/>
</dbReference>
<dbReference type="InterPro" id="IPR021445">
    <property type="entry name" value="DUF3095"/>
</dbReference>
<proteinExistence type="predicted"/>
<gene>
    <name evidence="1" type="ORF">TH6_12910</name>
</gene>
<protein>
    <recommendedName>
        <fullName evidence="3">Adenylate cyclase</fullName>
    </recommendedName>
</protein>
<accession>A0A367VAK4</accession>
<sequence length="387" mass="41912">MTNLYRDIPTFDDFAKVLDGTVYHALPDDWWVGTSDIVGSTKAVEAGRFKDVNMVGASVICAVSNALGHSDYPFLFGGDGASFACPPDKIDAVRNAMATTATWAAETLDLELRVGLVQIADIRAANRDVRVARYAVSDPVSYAMFAGGGMQWAEDQMKHGQNLIAPAPSGHRPDLTGLSCRWSPIRADGTDVILSIIVAPCDNRARFDSTVNDLLAILDDSPRKSSPIPASGPGVAFPPPGLHLEAEATKHNEGGYVKAWLKAFYIALIAVILMKTGWKLGAFDPRRYRDYTGYNTDFRKFGDGLWMTVNCSKARAEEVEAHLRAAELQGDIYYGTHRQRTAIMTCIVPSITSDAHFHFLDGGEGGYTAAATAFKAKRKSGQSIANA</sequence>
<evidence type="ECO:0008006" key="3">
    <source>
        <dbReference type="Google" id="ProtNLM"/>
    </source>
</evidence>
<evidence type="ECO:0000313" key="2">
    <source>
        <dbReference type="Proteomes" id="UP000253061"/>
    </source>
</evidence>
<dbReference type="RefSeq" id="WP_062955582.1">
    <property type="nucleotide sequence ID" value="NZ_JPWB01000005.1"/>
</dbReference>
<comment type="caution">
    <text evidence="1">The sequence shown here is derived from an EMBL/GenBank/DDBJ whole genome shotgun (WGS) entry which is preliminary data.</text>
</comment>